<keyword evidence="2 8" id="KW-0808">Transferase</keyword>
<dbReference type="PANTHER" id="PTHR19136">
    <property type="entry name" value="MOLYBDENUM COFACTOR GUANYLYLTRANSFERASE"/>
    <property type="match status" value="1"/>
</dbReference>
<comment type="domain">
    <text evidence="8">The N-terminal domain determines nucleotide recognition and specific binding, while the C-terminal domain determines the specific binding to the target protein.</text>
</comment>
<feature type="binding site" evidence="8">
    <location>
        <position position="28"/>
    </location>
    <ligand>
        <name>GTP</name>
        <dbReference type="ChEBI" id="CHEBI:37565"/>
    </ligand>
</feature>
<comment type="function">
    <text evidence="8">Transfers a GMP moiety from GTP to Mo-molybdopterin (Mo-MPT) cofactor (Moco or molybdenum cofactor) to form Mo-molybdopterin guanine dinucleotide (Mo-MGD) cofactor.</text>
</comment>
<dbReference type="InterPro" id="IPR029044">
    <property type="entry name" value="Nucleotide-diphossugar_trans"/>
</dbReference>
<dbReference type="EC" id="2.7.7.77" evidence="8"/>
<comment type="similarity">
    <text evidence="8">Belongs to the MobA family.</text>
</comment>
<protein>
    <recommendedName>
        <fullName evidence="8">Probable molybdenum cofactor guanylyltransferase</fullName>
        <shortName evidence="8">MoCo guanylyltransferase</shortName>
        <ecNumber evidence="8">2.7.7.77</ecNumber>
    </recommendedName>
    <alternativeName>
        <fullName evidence="8">GTP:molybdopterin guanylyltransferase</fullName>
    </alternativeName>
    <alternativeName>
        <fullName evidence="8">Mo-MPT guanylyltransferase</fullName>
    </alternativeName>
    <alternativeName>
        <fullName evidence="8">Molybdopterin guanylyltransferase</fullName>
    </alternativeName>
    <alternativeName>
        <fullName evidence="8">Molybdopterin-guanine dinucleotide synthase</fullName>
        <shortName evidence="8">MGD synthase</shortName>
    </alternativeName>
</protein>
<dbReference type="Gene3D" id="3.90.550.10">
    <property type="entry name" value="Spore Coat Polysaccharide Biosynthesis Protein SpsA, Chain A"/>
    <property type="match status" value="1"/>
</dbReference>
<keyword evidence="5 8" id="KW-0460">Magnesium</keyword>
<dbReference type="InterPro" id="IPR025877">
    <property type="entry name" value="MobA-like_NTP_Trfase"/>
</dbReference>
<feature type="binding site" evidence="8">
    <location>
        <begin position="16"/>
        <end position="18"/>
    </location>
    <ligand>
        <name>GTP</name>
        <dbReference type="ChEBI" id="CHEBI:37565"/>
    </ligand>
</feature>
<evidence type="ECO:0000256" key="4">
    <source>
        <dbReference type="ARBA" id="ARBA00022741"/>
    </source>
</evidence>
<evidence type="ECO:0000259" key="9">
    <source>
        <dbReference type="Pfam" id="PF12804"/>
    </source>
</evidence>
<evidence type="ECO:0000256" key="1">
    <source>
        <dbReference type="ARBA" id="ARBA00022490"/>
    </source>
</evidence>
<dbReference type="SUPFAM" id="SSF53448">
    <property type="entry name" value="Nucleotide-diphospho-sugar transferases"/>
    <property type="match status" value="1"/>
</dbReference>
<comment type="caution">
    <text evidence="8">Lacks conserved residue(s) required for the propagation of feature annotation.</text>
</comment>
<dbReference type="HAMAP" id="MF_00316">
    <property type="entry name" value="MobA"/>
    <property type="match status" value="1"/>
</dbReference>
<evidence type="ECO:0000256" key="6">
    <source>
        <dbReference type="ARBA" id="ARBA00023134"/>
    </source>
</evidence>
<dbReference type="GO" id="GO:0016740">
    <property type="term" value="F:transferase activity"/>
    <property type="evidence" value="ECO:0007669"/>
    <property type="project" value="UniProtKB-KW"/>
</dbReference>
<dbReference type="Proteomes" id="UP001199816">
    <property type="component" value="Unassembled WGS sequence"/>
</dbReference>
<dbReference type="EMBL" id="JAJNEC010000003">
    <property type="protein sequence ID" value="MCD2421406.1"/>
    <property type="molecule type" value="Genomic_DNA"/>
</dbReference>
<dbReference type="CDD" id="cd02503">
    <property type="entry name" value="MobA"/>
    <property type="match status" value="1"/>
</dbReference>
<comment type="catalytic activity">
    <reaction evidence="8">
        <text>Mo-molybdopterin + GTP + H(+) = Mo-molybdopterin guanine dinucleotide + diphosphate</text>
        <dbReference type="Rhea" id="RHEA:34243"/>
        <dbReference type="ChEBI" id="CHEBI:15378"/>
        <dbReference type="ChEBI" id="CHEBI:33019"/>
        <dbReference type="ChEBI" id="CHEBI:37565"/>
        <dbReference type="ChEBI" id="CHEBI:71302"/>
        <dbReference type="ChEBI" id="CHEBI:71310"/>
        <dbReference type="EC" id="2.7.7.77"/>
    </reaction>
</comment>
<comment type="caution">
    <text evidence="10">The sequence shown here is derived from an EMBL/GenBank/DDBJ whole genome shotgun (WGS) entry which is preliminary data.</text>
</comment>
<keyword evidence="1 8" id="KW-0963">Cytoplasm</keyword>
<sequence>MILKDNNRPPLNGLVLAGGRSTRMGNDKARIKWYGKEQRYYAADLLRGFCEEVFISCRPEQVNDVDAAYKALPDSFLNMGPLSGILSALRLQSANAWLVVACDLPLLDKRSLQFLIEHRAAGKIATTYQSPVDGLPEPLITIWEPGSYPVLLRFLGEGITCPRKVLLNSNTFVLETGNGAALMNVNTPEDAEQAKRMMNK</sequence>
<evidence type="ECO:0000256" key="3">
    <source>
        <dbReference type="ARBA" id="ARBA00022723"/>
    </source>
</evidence>
<feature type="binding site" evidence="8">
    <location>
        <position position="74"/>
    </location>
    <ligand>
        <name>GTP</name>
        <dbReference type="ChEBI" id="CHEBI:37565"/>
    </ligand>
</feature>
<gene>
    <name evidence="8" type="primary">mobA</name>
    <name evidence="10" type="ORF">LQ567_01435</name>
</gene>
<comment type="subcellular location">
    <subcellularLocation>
        <location evidence="8">Cytoplasm</location>
    </subcellularLocation>
</comment>
<evidence type="ECO:0000313" key="10">
    <source>
        <dbReference type="EMBL" id="MCD2421406.1"/>
    </source>
</evidence>
<keyword evidence="3 8" id="KW-0479">Metal-binding</keyword>
<dbReference type="RefSeq" id="WP_231002312.1">
    <property type="nucleotide sequence ID" value="NZ_JAJNEC010000003.1"/>
</dbReference>
<comment type="cofactor">
    <cofactor evidence="8">
        <name>Mg(2+)</name>
        <dbReference type="ChEBI" id="CHEBI:18420"/>
    </cofactor>
</comment>
<dbReference type="Pfam" id="PF12804">
    <property type="entry name" value="NTP_transf_3"/>
    <property type="match status" value="1"/>
</dbReference>
<dbReference type="InterPro" id="IPR013482">
    <property type="entry name" value="Molybde_CF_guanTrfase"/>
</dbReference>
<organism evidence="10 11">
    <name type="scientific">Niabella pedocola</name>
    <dbReference type="NCBI Taxonomy" id="1752077"/>
    <lineage>
        <taxon>Bacteria</taxon>
        <taxon>Pseudomonadati</taxon>
        <taxon>Bacteroidota</taxon>
        <taxon>Chitinophagia</taxon>
        <taxon>Chitinophagales</taxon>
        <taxon>Chitinophagaceae</taxon>
        <taxon>Niabella</taxon>
    </lineage>
</organism>
<dbReference type="PANTHER" id="PTHR19136:SF81">
    <property type="entry name" value="MOLYBDENUM COFACTOR GUANYLYLTRANSFERASE"/>
    <property type="match status" value="1"/>
</dbReference>
<evidence type="ECO:0000256" key="5">
    <source>
        <dbReference type="ARBA" id="ARBA00022842"/>
    </source>
</evidence>
<keyword evidence="7 8" id="KW-0501">Molybdenum cofactor biosynthesis</keyword>
<proteinExistence type="inferred from homology"/>
<feature type="binding site" evidence="8">
    <location>
        <position position="103"/>
    </location>
    <ligand>
        <name>Mg(2+)</name>
        <dbReference type="ChEBI" id="CHEBI:18420"/>
    </ligand>
</feature>
<feature type="binding site" evidence="8">
    <location>
        <position position="103"/>
    </location>
    <ligand>
        <name>GTP</name>
        <dbReference type="ChEBI" id="CHEBI:37565"/>
    </ligand>
</feature>
<reference evidence="10 11" key="1">
    <citation type="submission" date="2021-11" db="EMBL/GenBank/DDBJ databases">
        <title>Genomic of Niabella pedocola.</title>
        <authorList>
            <person name="Wu T."/>
        </authorList>
    </citation>
    <scope>NUCLEOTIDE SEQUENCE [LARGE SCALE GENOMIC DNA]</scope>
    <source>
        <strain evidence="10 11">JCM 31011</strain>
    </source>
</reference>
<evidence type="ECO:0000256" key="7">
    <source>
        <dbReference type="ARBA" id="ARBA00023150"/>
    </source>
</evidence>
<evidence type="ECO:0000313" key="11">
    <source>
        <dbReference type="Proteomes" id="UP001199816"/>
    </source>
</evidence>
<evidence type="ECO:0000256" key="2">
    <source>
        <dbReference type="ARBA" id="ARBA00022679"/>
    </source>
</evidence>
<name>A0ABS8PJY4_9BACT</name>
<evidence type="ECO:0000256" key="8">
    <source>
        <dbReference type="HAMAP-Rule" id="MF_00316"/>
    </source>
</evidence>
<feature type="domain" description="MobA-like NTP transferase" evidence="9">
    <location>
        <begin position="13"/>
        <end position="158"/>
    </location>
</feature>
<keyword evidence="6 8" id="KW-0342">GTP-binding</keyword>
<keyword evidence="4 8" id="KW-0547">Nucleotide-binding</keyword>
<accession>A0ABS8PJY4</accession>
<keyword evidence="11" id="KW-1185">Reference proteome</keyword>